<comment type="caution">
    <text evidence="3">The sequence shown here is derived from an EMBL/GenBank/DDBJ whole genome shotgun (WGS) entry which is preliminary data.</text>
</comment>
<dbReference type="OrthoDB" id="9773039at2"/>
<feature type="domain" description="XdhC- CoxI" evidence="1">
    <location>
        <begin position="257"/>
        <end position="311"/>
    </location>
</feature>
<evidence type="ECO:0000313" key="4">
    <source>
        <dbReference type="Proteomes" id="UP000295726"/>
    </source>
</evidence>
<evidence type="ECO:0000259" key="2">
    <source>
        <dbReference type="Pfam" id="PF13478"/>
    </source>
</evidence>
<proteinExistence type="predicted"/>
<name>A0A4R3K3S5_9FIRM</name>
<dbReference type="PANTHER" id="PTHR30388:SF6">
    <property type="entry name" value="XANTHINE DEHYDROGENASE SUBUNIT A-RELATED"/>
    <property type="match status" value="1"/>
</dbReference>
<reference evidence="3 4" key="1">
    <citation type="submission" date="2019-03" db="EMBL/GenBank/DDBJ databases">
        <title>Genomic Encyclopedia of Type Strains, Phase IV (KMG-IV): sequencing the most valuable type-strain genomes for metagenomic binning, comparative biology and taxonomic classification.</title>
        <authorList>
            <person name="Goeker M."/>
        </authorList>
    </citation>
    <scope>NUCLEOTIDE SEQUENCE [LARGE SCALE GENOMIC DNA]</scope>
    <source>
        <strain evidence="3 4">DSM 29489</strain>
    </source>
</reference>
<evidence type="ECO:0000313" key="3">
    <source>
        <dbReference type="EMBL" id="TCS77315.1"/>
    </source>
</evidence>
<dbReference type="Gene3D" id="3.40.50.720">
    <property type="entry name" value="NAD(P)-binding Rossmann-like Domain"/>
    <property type="match status" value="1"/>
</dbReference>
<evidence type="ECO:0000259" key="1">
    <source>
        <dbReference type="Pfam" id="PF02625"/>
    </source>
</evidence>
<keyword evidence="4" id="KW-1185">Reference proteome</keyword>
<accession>A0A4R3K3S5</accession>
<organism evidence="3 4">
    <name type="scientific">Muricomes intestini</name>
    <dbReference type="NCBI Taxonomy" id="1796634"/>
    <lineage>
        <taxon>Bacteria</taxon>
        <taxon>Bacillati</taxon>
        <taxon>Bacillota</taxon>
        <taxon>Clostridia</taxon>
        <taxon>Lachnospirales</taxon>
        <taxon>Lachnospiraceae</taxon>
        <taxon>Muricomes</taxon>
    </lineage>
</organism>
<gene>
    <name evidence="3" type="ORF">EDD59_11847</name>
</gene>
<dbReference type="InterPro" id="IPR003777">
    <property type="entry name" value="XdhC_CoxI"/>
</dbReference>
<dbReference type="InterPro" id="IPR027051">
    <property type="entry name" value="XdhC_Rossmann_dom"/>
</dbReference>
<dbReference type="Proteomes" id="UP000295726">
    <property type="component" value="Unassembled WGS sequence"/>
</dbReference>
<dbReference type="EMBL" id="SLZZ01000018">
    <property type="protein sequence ID" value="TCS77315.1"/>
    <property type="molecule type" value="Genomic_DNA"/>
</dbReference>
<dbReference type="AlphaFoldDB" id="A0A4R3K3S5"/>
<dbReference type="InterPro" id="IPR052698">
    <property type="entry name" value="MoCofactor_Util/Proc"/>
</dbReference>
<feature type="domain" description="XdhC Rossmann" evidence="2">
    <location>
        <begin position="83"/>
        <end position="225"/>
    </location>
</feature>
<dbReference type="Pfam" id="PF13478">
    <property type="entry name" value="XdhC_C"/>
    <property type="match status" value="1"/>
</dbReference>
<dbReference type="Pfam" id="PF02625">
    <property type="entry name" value="XdhC_CoxI"/>
    <property type="match status" value="1"/>
</dbReference>
<sequence>MLDLYKNIENCDPSSQNMVLTVLEGEAFGEKALISDGQIVWESREAGLFTQYKEELKADFKGNTTVIGEQKVFCDSLGQEKQLVICGGGHVSIPVIQIGSMMGFAVTVLEDRPQFADNARRAGASQIICEPFEKGLNKIPGNEDTFFVIVTRGHRYDQVCLERIVKKKHAYIGMIGSRLRIRRVKEALLENGSDKAILDRVYAPIGLDIGAETPAEIAVAIMAEIIEVKNKKKRNYGYSKELMRAILDEESCPGRKILATIVARQGSAPRAAGTKMLILPDGRTIGTIGGGCMESDVLQKALVMIRSDAQEPRLCRVDMTGQDAEDDGMVCGGVEDVLLEVI</sequence>
<dbReference type="RefSeq" id="WP_132382329.1">
    <property type="nucleotide sequence ID" value="NZ_DAIPCY010000053.1"/>
</dbReference>
<dbReference type="PANTHER" id="PTHR30388">
    <property type="entry name" value="ALDEHYDE OXIDOREDUCTASE MOLYBDENUM COFACTOR ASSEMBLY PROTEIN"/>
    <property type="match status" value="1"/>
</dbReference>
<protein>
    <submittedName>
        <fullName evidence="3">Xanthine dehydrogenase accessory factor</fullName>
    </submittedName>
</protein>